<accession>A0ABV5RKU9</accession>
<keyword evidence="2" id="KW-1185">Reference proteome</keyword>
<protein>
    <submittedName>
        <fullName evidence="1">Uncharacterized protein</fullName>
    </submittedName>
</protein>
<name>A0ABV5RKU9_9ACTN</name>
<reference evidence="1 2" key="1">
    <citation type="submission" date="2024-09" db="EMBL/GenBank/DDBJ databases">
        <authorList>
            <person name="Sun Q."/>
            <person name="Mori K."/>
        </authorList>
    </citation>
    <scope>NUCLEOTIDE SEQUENCE [LARGE SCALE GENOMIC DNA]</scope>
    <source>
        <strain evidence="1 2">JCM 3331</strain>
    </source>
</reference>
<evidence type="ECO:0000313" key="1">
    <source>
        <dbReference type="EMBL" id="MFB9578485.1"/>
    </source>
</evidence>
<evidence type="ECO:0000313" key="2">
    <source>
        <dbReference type="Proteomes" id="UP001589710"/>
    </source>
</evidence>
<sequence>MSTTGYQRTRARVVRAGDVTSYLSIEAWCGGQVAVRVSTLSLISATGLSLDQLPGTELTVHANLTAIADTDVDPGDFRVDISAPNGQPPRTSALSAAA</sequence>
<gene>
    <name evidence="1" type="ORF">ACFFTL_41050</name>
</gene>
<proteinExistence type="predicted"/>
<dbReference type="RefSeq" id="WP_345513469.1">
    <property type="nucleotide sequence ID" value="NZ_BAAAXD010000022.1"/>
</dbReference>
<comment type="caution">
    <text evidence="1">The sequence shown here is derived from an EMBL/GenBank/DDBJ whole genome shotgun (WGS) entry which is preliminary data.</text>
</comment>
<dbReference type="EMBL" id="JBHMCG010000179">
    <property type="protein sequence ID" value="MFB9578485.1"/>
    <property type="molecule type" value="Genomic_DNA"/>
</dbReference>
<organism evidence="1 2">
    <name type="scientific">Streptomyces yanii</name>
    <dbReference type="NCBI Taxonomy" id="78510"/>
    <lineage>
        <taxon>Bacteria</taxon>
        <taxon>Bacillati</taxon>
        <taxon>Actinomycetota</taxon>
        <taxon>Actinomycetes</taxon>
        <taxon>Kitasatosporales</taxon>
        <taxon>Streptomycetaceae</taxon>
        <taxon>Streptomyces</taxon>
    </lineage>
</organism>
<dbReference type="Proteomes" id="UP001589710">
    <property type="component" value="Unassembled WGS sequence"/>
</dbReference>